<evidence type="ECO:0000313" key="3">
    <source>
        <dbReference type="Proteomes" id="UP000292209"/>
    </source>
</evidence>
<accession>A0A4Q7P7A4</accession>
<feature type="chain" id="PRO_5020530019" evidence="1">
    <location>
        <begin position="24"/>
        <end position="63"/>
    </location>
</feature>
<gene>
    <name evidence="2" type="ORF">BC751_1484</name>
</gene>
<dbReference type="AlphaFoldDB" id="A0A4Q7P7A4"/>
<comment type="caution">
    <text evidence="2">The sequence shown here is derived from an EMBL/GenBank/DDBJ whole genome shotgun (WGS) entry which is preliminary data.</text>
</comment>
<evidence type="ECO:0000313" key="2">
    <source>
        <dbReference type="EMBL" id="RZS95931.1"/>
    </source>
</evidence>
<sequence>MKKFILSIGVIALSLGSIMPANAICRDSRGNIIIENGMTYSRDNGDGSCSGCNMTCGRPLPQY</sequence>
<name>A0A4Q7P7A4_9BACT</name>
<evidence type="ECO:0000256" key="1">
    <source>
        <dbReference type="SAM" id="SignalP"/>
    </source>
</evidence>
<keyword evidence="1" id="KW-0732">Signal</keyword>
<feature type="signal peptide" evidence="1">
    <location>
        <begin position="1"/>
        <end position="23"/>
    </location>
</feature>
<organism evidence="2 3">
    <name type="scientific">Cecembia calidifontis</name>
    <dbReference type="NCBI Taxonomy" id="1187080"/>
    <lineage>
        <taxon>Bacteria</taxon>
        <taxon>Pseudomonadati</taxon>
        <taxon>Bacteroidota</taxon>
        <taxon>Cytophagia</taxon>
        <taxon>Cytophagales</taxon>
        <taxon>Cyclobacteriaceae</taxon>
        <taxon>Cecembia</taxon>
    </lineage>
</organism>
<protein>
    <submittedName>
        <fullName evidence="2">Uncharacterized protein</fullName>
    </submittedName>
</protein>
<keyword evidence="3" id="KW-1185">Reference proteome</keyword>
<dbReference type="Proteomes" id="UP000292209">
    <property type="component" value="Unassembled WGS sequence"/>
</dbReference>
<dbReference type="EMBL" id="SGXG01000001">
    <property type="protein sequence ID" value="RZS95931.1"/>
    <property type="molecule type" value="Genomic_DNA"/>
</dbReference>
<proteinExistence type="predicted"/>
<reference evidence="2 3" key="1">
    <citation type="submission" date="2019-02" db="EMBL/GenBank/DDBJ databases">
        <title>Genomic Encyclopedia of Archaeal and Bacterial Type Strains, Phase II (KMG-II): from individual species to whole genera.</title>
        <authorList>
            <person name="Goeker M."/>
        </authorList>
    </citation>
    <scope>NUCLEOTIDE SEQUENCE [LARGE SCALE GENOMIC DNA]</scope>
    <source>
        <strain evidence="2 3">DSM 21411</strain>
    </source>
</reference>